<feature type="compositionally biased region" description="Pro residues" evidence="1">
    <location>
        <begin position="190"/>
        <end position="226"/>
    </location>
</feature>
<dbReference type="AlphaFoldDB" id="A0A3R7QQH4"/>
<sequence length="309" mass="33780">MQISWLEPSIALFVAQLNFLLICCCYCWTKKKGRCQNNSSHSENRPSQHVRAAVTSSSSSCTTRDPLSPPAAFLVPRTQAIDRSKLHFPPRYAGMKQCPPTRLVTKSSLTPFHGRVAGTGDYETLKTPPSEPNSPKDLVPENHSLQNETPAYIAPRVPSAAKPQLKSSIRVPHAPTPVGLPQSATAESLPPQPPTPGRLPPQPPTPEWLPSQPPTSPDIPPQPPFTPNLGSETRLPSAKRLPLPPSQPPQRPDRHVINSEAGTATIAIVFPSDQVNLRNASQTPFRARPVTQAILEINKKIEIKLKMRV</sequence>
<keyword evidence="2" id="KW-0812">Transmembrane</keyword>
<evidence type="ECO:0000313" key="3">
    <source>
        <dbReference type="EMBL" id="ROT74673.1"/>
    </source>
</evidence>
<keyword evidence="4" id="KW-1185">Reference proteome</keyword>
<evidence type="ECO:0000256" key="2">
    <source>
        <dbReference type="SAM" id="Phobius"/>
    </source>
</evidence>
<accession>A0A3R7QQH4</accession>
<feature type="region of interest" description="Disordered" evidence="1">
    <location>
        <begin position="170"/>
        <end position="255"/>
    </location>
</feature>
<keyword evidence="2" id="KW-1133">Transmembrane helix</keyword>
<evidence type="ECO:0000313" key="4">
    <source>
        <dbReference type="Proteomes" id="UP000283509"/>
    </source>
</evidence>
<comment type="caution">
    <text evidence="3">The sequence shown here is derived from an EMBL/GenBank/DDBJ whole genome shotgun (WGS) entry which is preliminary data.</text>
</comment>
<feature type="transmembrane region" description="Helical" evidence="2">
    <location>
        <begin position="12"/>
        <end position="29"/>
    </location>
</feature>
<name>A0A3R7QQH4_PENVA</name>
<evidence type="ECO:0000256" key="1">
    <source>
        <dbReference type="SAM" id="MobiDB-lite"/>
    </source>
</evidence>
<feature type="compositionally biased region" description="Polar residues" evidence="1">
    <location>
        <begin position="37"/>
        <end position="47"/>
    </location>
</feature>
<feature type="region of interest" description="Disordered" evidence="1">
    <location>
        <begin position="111"/>
        <end position="143"/>
    </location>
</feature>
<gene>
    <name evidence="3" type="ORF">C7M84_006824</name>
</gene>
<feature type="region of interest" description="Disordered" evidence="1">
    <location>
        <begin position="37"/>
        <end position="68"/>
    </location>
</feature>
<reference evidence="3 4" key="1">
    <citation type="submission" date="2018-04" db="EMBL/GenBank/DDBJ databases">
        <authorList>
            <person name="Zhang X."/>
            <person name="Yuan J."/>
            <person name="Li F."/>
            <person name="Xiang J."/>
        </authorList>
    </citation>
    <scope>NUCLEOTIDE SEQUENCE [LARGE SCALE GENOMIC DNA]</scope>
    <source>
        <tissue evidence="3">Muscle</tissue>
    </source>
</reference>
<proteinExistence type="predicted"/>
<protein>
    <submittedName>
        <fullName evidence="3">Uncharacterized protein</fullName>
    </submittedName>
</protein>
<reference evidence="3 4" key="2">
    <citation type="submission" date="2019-01" db="EMBL/GenBank/DDBJ databases">
        <title>The decoding of complex shrimp genome reveals the adaptation for benthos swimmer, frequently molting mechanism and breeding impact on genome.</title>
        <authorList>
            <person name="Sun Y."/>
            <person name="Gao Y."/>
            <person name="Yu Y."/>
        </authorList>
    </citation>
    <scope>NUCLEOTIDE SEQUENCE [LARGE SCALE GENOMIC DNA]</scope>
    <source>
        <tissue evidence="3">Muscle</tissue>
    </source>
</reference>
<dbReference type="Proteomes" id="UP000283509">
    <property type="component" value="Unassembled WGS sequence"/>
</dbReference>
<dbReference type="EMBL" id="QCYY01001863">
    <property type="protein sequence ID" value="ROT74673.1"/>
    <property type="molecule type" value="Genomic_DNA"/>
</dbReference>
<keyword evidence="2" id="KW-0472">Membrane</keyword>
<organism evidence="3 4">
    <name type="scientific">Penaeus vannamei</name>
    <name type="common">Whiteleg shrimp</name>
    <name type="synonym">Litopenaeus vannamei</name>
    <dbReference type="NCBI Taxonomy" id="6689"/>
    <lineage>
        <taxon>Eukaryota</taxon>
        <taxon>Metazoa</taxon>
        <taxon>Ecdysozoa</taxon>
        <taxon>Arthropoda</taxon>
        <taxon>Crustacea</taxon>
        <taxon>Multicrustacea</taxon>
        <taxon>Malacostraca</taxon>
        <taxon>Eumalacostraca</taxon>
        <taxon>Eucarida</taxon>
        <taxon>Decapoda</taxon>
        <taxon>Dendrobranchiata</taxon>
        <taxon>Penaeoidea</taxon>
        <taxon>Penaeidae</taxon>
        <taxon>Penaeus</taxon>
    </lineage>
</organism>